<evidence type="ECO:0000313" key="2">
    <source>
        <dbReference type="Proteomes" id="UP000800038"/>
    </source>
</evidence>
<sequence length="268" mass="29375">MTSAKLAHAEHLTHRLRRLVFDRKAYMRLVHVPNQALHGVSHRRSCLTLLRRAQLKPMRKTLPVGRKLRQSEHNLLGLFIGVLLINLVRLLDVLELRRLGRGALLVLVPRLRQHDIGIVLHATKVLLRHEIVPELQLWAHKLGCDLAHAPALREQLLELGVGDGLDAVLAGDHVAVVHLEVFTKGAQILALKGHHQAHVGDETVGTDEGGAALGNLAVGAAELGVVRNLDAVTTGEIMVAASRVASKLRIGEVLVVVLVRHRSLWIDG</sequence>
<dbReference type="Proteomes" id="UP000800038">
    <property type="component" value="Unassembled WGS sequence"/>
</dbReference>
<protein>
    <submittedName>
        <fullName evidence="1">Uncharacterized protein</fullName>
    </submittedName>
</protein>
<dbReference type="AlphaFoldDB" id="A0A6A5T486"/>
<evidence type="ECO:0000313" key="1">
    <source>
        <dbReference type="EMBL" id="KAF1947403.1"/>
    </source>
</evidence>
<name>A0A6A5T486_9PLEO</name>
<reference evidence="1" key="1">
    <citation type="journal article" date="2020" name="Stud. Mycol.">
        <title>101 Dothideomycetes genomes: a test case for predicting lifestyles and emergence of pathogens.</title>
        <authorList>
            <person name="Haridas S."/>
            <person name="Albert R."/>
            <person name="Binder M."/>
            <person name="Bloem J."/>
            <person name="Labutti K."/>
            <person name="Salamov A."/>
            <person name="Andreopoulos B."/>
            <person name="Baker S."/>
            <person name="Barry K."/>
            <person name="Bills G."/>
            <person name="Bluhm B."/>
            <person name="Cannon C."/>
            <person name="Castanera R."/>
            <person name="Culley D."/>
            <person name="Daum C."/>
            <person name="Ezra D."/>
            <person name="Gonzalez J."/>
            <person name="Henrissat B."/>
            <person name="Kuo A."/>
            <person name="Liang C."/>
            <person name="Lipzen A."/>
            <person name="Lutzoni F."/>
            <person name="Magnuson J."/>
            <person name="Mondo S."/>
            <person name="Nolan M."/>
            <person name="Ohm R."/>
            <person name="Pangilinan J."/>
            <person name="Park H.-J."/>
            <person name="Ramirez L."/>
            <person name="Alfaro M."/>
            <person name="Sun H."/>
            <person name="Tritt A."/>
            <person name="Yoshinaga Y."/>
            <person name="Zwiers L.-H."/>
            <person name="Turgeon B."/>
            <person name="Goodwin S."/>
            <person name="Spatafora J."/>
            <person name="Crous P."/>
            <person name="Grigoriev I."/>
        </authorList>
    </citation>
    <scope>NUCLEOTIDE SEQUENCE</scope>
    <source>
        <strain evidence="1">CBS 161.51</strain>
    </source>
</reference>
<dbReference type="EMBL" id="ML975998">
    <property type="protein sequence ID" value="KAF1947403.1"/>
    <property type="molecule type" value="Genomic_DNA"/>
</dbReference>
<keyword evidence="2" id="KW-1185">Reference proteome</keyword>
<accession>A0A6A5T486</accession>
<proteinExistence type="predicted"/>
<organism evidence="1 2">
    <name type="scientific">Clathrospora elynae</name>
    <dbReference type="NCBI Taxonomy" id="706981"/>
    <lineage>
        <taxon>Eukaryota</taxon>
        <taxon>Fungi</taxon>
        <taxon>Dikarya</taxon>
        <taxon>Ascomycota</taxon>
        <taxon>Pezizomycotina</taxon>
        <taxon>Dothideomycetes</taxon>
        <taxon>Pleosporomycetidae</taxon>
        <taxon>Pleosporales</taxon>
        <taxon>Diademaceae</taxon>
        <taxon>Clathrospora</taxon>
    </lineage>
</organism>
<gene>
    <name evidence="1" type="ORF">EJ02DRAFT_461601</name>
</gene>